<reference evidence="9" key="1">
    <citation type="submission" date="2025-08" db="UniProtKB">
        <authorList>
            <consortium name="RefSeq"/>
        </authorList>
    </citation>
    <scope>IDENTIFICATION</scope>
    <source>
        <tissue evidence="9">Whole larvae</tissue>
    </source>
</reference>
<feature type="transmembrane region" description="Helical" evidence="6">
    <location>
        <begin position="376"/>
        <end position="398"/>
    </location>
</feature>
<feature type="compositionally biased region" description="Basic and acidic residues" evidence="5">
    <location>
        <begin position="31"/>
        <end position="45"/>
    </location>
</feature>
<feature type="region of interest" description="Disordered" evidence="5">
    <location>
        <begin position="1"/>
        <end position="50"/>
    </location>
</feature>
<comment type="subcellular location">
    <subcellularLocation>
        <location evidence="1">Membrane</location>
        <topology evidence="1">Multi-pass membrane protein</topology>
    </subcellularLocation>
</comment>
<gene>
    <name evidence="9" type="primary">LOC113511390</name>
</gene>
<evidence type="ECO:0000256" key="1">
    <source>
        <dbReference type="ARBA" id="ARBA00004141"/>
    </source>
</evidence>
<dbReference type="RefSeq" id="XP_052747773.1">
    <property type="nucleotide sequence ID" value="XM_052891813.1"/>
</dbReference>
<organism evidence="8 9">
    <name type="scientific">Galleria mellonella</name>
    <name type="common">Greater wax moth</name>
    <dbReference type="NCBI Taxonomy" id="7137"/>
    <lineage>
        <taxon>Eukaryota</taxon>
        <taxon>Metazoa</taxon>
        <taxon>Ecdysozoa</taxon>
        <taxon>Arthropoda</taxon>
        <taxon>Hexapoda</taxon>
        <taxon>Insecta</taxon>
        <taxon>Pterygota</taxon>
        <taxon>Neoptera</taxon>
        <taxon>Endopterygota</taxon>
        <taxon>Lepidoptera</taxon>
        <taxon>Glossata</taxon>
        <taxon>Ditrysia</taxon>
        <taxon>Pyraloidea</taxon>
        <taxon>Pyralidae</taxon>
        <taxon>Galleriinae</taxon>
        <taxon>Galleria</taxon>
    </lineage>
</organism>
<dbReference type="Pfam" id="PF01490">
    <property type="entry name" value="Aa_trans"/>
    <property type="match status" value="1"/>
</dbReference>
<feature type="transmembrane region" description="Helical" evidence="6">
    <location>
        <begin position="134"/>
        <end position="157"/>
    </location>
</feature>
<feature type="compositionally biased region" description="Basic and acidic residues" evidence="5">
    <location>
        <begin position="1"/>
        <end position="13"/>
    </location>
</feature>
<dbReference type="PANTHER" id="PTHR22950">
    <property type="entry name" value="AMINO ACID TRANSPORTER"/>
    <property type="match status" value="1"/>
</dbReference>
<dbReference type="Proteomes" id="UP001652740">
    <property type="component" value="Unplaced"/>
</dbReference>
<name>A0ABM3M9L8_GALME</name>
<accession>A0ABM3M9L8</accession>
<proteinExistence type="predicted"/>
<evidence type="ECO:0000256" key="3">
    <source>
        <dbReference type="ARBA" id="ARBA00022989"/>
    </source>
</evidence>
<keyword evidence="2 6" id="KW-0812">Transmembrane</keyword>
<feature type="transmembrane region" description="Helical" evidence="6">
    <location>
        <begin position="198"/>
        <end position="217"/>
    </location>
</feature>
<evidence type="ECO:0000313" key="8">
    <source>
        <dbReference type="Proteomes" id="UP001652740"/>
    </source>
</evidence>
<feature type="transmembrane region" description="Helical" evidence="6">
    <location>
        <begin position="261"/>
        <end position="281"/>
    </location>
</feature>
<feature type="transmembrane region" description="Helical" evidence="6">
    <location>
        <begin position="441"/>
        <end position="463"/>
    </location>
</feature>
<keyword evidence="8" id="KW-1185">Reference proteome</keyword>
<dbReference type="PANTHER" id="PTHR22950:SF349">
    <property type="entry name" value="AMINO ACID TRANSPORTER TRANSMEMBRANE DOMAIN-CONTAINING PROTEIN"/>
    <property type="match status" value="1"/>
</dbReference>
<evidence type="ECO:0000259" key="7">
    <source>
        <dbReference type="Pfam" id="PF01490"/>
    </source>
</evidence>
<keyword evidence="4 6" id="KW-0472">Membrane</keyword>
<feature type="transmembrane region" description="Helical" evidence="6">
    <location>
        <begin position="334"/>
        <end position="356"/>
    </location>
</feature>
<evidence type="ECO:0000256" key="2">
    <source>
        <dbReference type="ARBA" id="ARBA00022692"/>
    </source>
</evidence>
<feature type="transmembrane region" description="Helical" evidence="6">
    <location>
        <begin position="301"/>
        <end position="322"/>
    </location>
</feature>
<feature type="transmembrane region" description="Helical" evidence="6">
    <location>
        <begin position="419"/>
        <end position="435"/>
    </location>
</feature>
<evidence type="ECO:0000256" key="4">
    <source>
        <dbReference type="ARBA" id="ARBA00023136"/>
    </source>
</evidence>
<evidence type="ECO:0000313" key="9">
    <source>
        <dbReference type="RefSeq" id="XP_052747773.1"/>
    </source>
</evidence>
<sequence length="502" mass="57478">MSAPEKNNEETNENKNQSTLEPAQEDNTEANEYRNNLDKVQRDNPADTTVYDNDNYDVASVYTLKGELSQYIDRSESSLYHEYYPGIESVQYNYILERQNPYSTNFLESMSHLIKSCLGAGILGMHEGFMYAGIWTSLVTVFILGLFIPYSMLMLVTCAQKMYVKIRVPKLTYADLAEAAIATGPLKPCRRLSKTFRYIVDFCLFLQLCGTCCIYEIMIADTLKQVIETASKQNFSLRIYIVISMIPLLVLTLIRSLKYLAPFALVADLFVAVCIITTMYYSIAVASDIRDRPAWKNFHGLIEFCGVCIYSMDGIPIVLAVENNMNTPQYIKHVILYGMTIVVIAVTITGFFGYWAWGESCRTPITTHMPMEMLPIILRFLLVGMLAVTFAVQFWVPFRTVWHYIGKNCLRKRACWERFYRLLQVVAITAVALIFPNMIKLMIFMGDFFLAFITFIFPALININVTWNEHKPRTIRWSCIKDVAIILFGVVLCVGSLYSLFD</sequence>
<evidence type="ECO:0000256" key="5">
    <source>
        <dbReference type="SAM" id="MobiDB-lite"/>
    </source>
</evidence>
<dbReference type="GeneID" id="113511390"/>
<feature type="transmembrane region" description="Helical" evidence="6">
    <location>
        <begin position="483"/>
        <end position="501"/>
    </location>
</feature>
<feature type="domain" description="Amino acid transporter transmembrane" evidence="7">
    <location>
        <begin position="105"/>
        <end position="500"/>
    </location>
</feature>
<feature type="transmembrane region" description="Helical" evidence="6">
    <location>
        <begin position="237"/>
        <end position="254"/>
    </location>
</feature>
<dbReference type="InterPro" id="IPR013057">
    <property type="entry name" value="AA_transpt_TM"/>
</dbReference>
<keyword evidence="3 6" id="KW-1133">Transmembrane helix</keyword>
<evidence type="ECO:0000256" key="6">
    <source>
        <dbReference type="SAM" id="Phobius"/>
    </source>
</evidence>
<protein>
    <submittedName>
        <fullName evidence="9">Proton-coupled amino acid transporter-like protein pathetic</fullName>
    </submittedName>
</protein>